<evidence type="ECO:0000256" key="1">
    <source>
        <dbReference type="SAM" id="MobiDB-lite"/>
    </source>
</evidence>
<dbReference type="SUPFAM" id="SSF53474">
    <property type="entry name" value="alpha/beta-Hydrolases"/>
    <property type="match status" value="1"/>
</dbReference>
<dbReference type="Proteomes" id="UP001589619">
    <property type="component" value="Unassembled WGS sequence"/>
</dbReference>
<evidence type="ECO:0000313" key="2">
    <source>
        <dbReference type="EMBL" id="MFB9751434.1"/>
    </source>
</evidence>
<gene>
    <name evidence="2" type="ORF">ACFFNY_07625</name>
</gene>
<accession>A0ABV5VT08</accession>
<evidence type="ECO:0008006" key="4">
    <source>
        <dbReference type="Google" id="ProtNLM"/>
    </source>
</evidence>
<reference evidence="2 3" key="1">
    <citation type="submission" date="2024-09" db="EMBL/GenBank/DDBJ databases">
        <authorList>
            <person name="Sun Q."/>
            <person name="Mori K."/>
        </authorList>
    </citation>
    <scope>NUCLEOTIDE SEQUENCE [LARGE SCALE GENOMIC DNA]</scope>
    <source>
        <strain evidence="2 3">JCM 12520</strain>
    </source>
</reference>
<feature type="region of interest" description="Disordered" evidence="1">
    <location>
        <begin position="300"/>
        <end position="323"/>
    </location>
</feature>
<keyword evidence="3" id="KW-1185">Reference proteome</keyword>
<sequence>MRKLSKTVPSKGEAQADGFSIPALTVADDTLIQLPADSAGCAPSALLPRTDSLPSDVPAAASPLKAAVFAAAGVYTSPNFMEGVLERIARTLTEQAGMNVVRSALLFPYGDWSSGLFRQIRQVRRDMSLPVHAFDRSLGGRMVLEALDDCSAADLLFLIGHSGGGVAAVHAAMQLRRLAGAPHIRIAQIGCPRGRIASELRPNVRYLYAVHPAGGAPKDPICRIGSWGGWESGTFGLPRWNPLKHAPGERIPVPIIGGHADYFRERPPFLDQAGRSNLDIVAENMLRGLIVRNGSEAAYVPPSPENAIPGAQSAIRSTDPLDG</sequence>
<protein>
    <recommendedName>
        <fullName evidence="4">Alpha/beta hydrolase</fullName>
    </recommendedName>
</protein>
<proteinExistence type="predicted"/>
<dbReference type="InterPro" id="IPR029058">
    <property type="entry name" value="AB_hydrolase_fold"/>
</dbReference>
<dbReference type="EMBL" id="JBHMAG010000007">
    <property type="protein sequence ID" value="MFB9751434.1"/>
    <property type="molecule type" value="Genomic_DNA"/>
</dbReference>
<comment type="caution">
    <text evidence="2">The sequence shown here is derived from an EMBL/GenBank/DDBJ whole genome shotgun (WGS) entry which is preliminary data.</text>
</comment>
<name>A0ABV5VT08_9BACL</name>
<organism evidence="2 3">
    <name type="scientific">Paenibacillus hodogayensis</name>
    <dbReference type="NCBI Taxonomy" id="279208"/>
    <lineage>
        <taxon>Bacteria</taxon>
        <taxon>Bacillati</taxon>
        <taxon>Bacillota</taxon>
        <taxon>Bacilli</taxon>
        <taxon>Bacillales</taxon>
        <taxon>Paenibacillaceae</taxon>
        <taxon>Paenibacillus</taxon>
    </lineage>
</organism>
<evidence type="ECO:0000313" key="3">
    <source>
        <dbReference type="Proteomes" id="UP001589619"/>
    </source>
</evidence>
<dbReference type="RefSeq" id="WP_344911926.1">
    <property type="nucleotide sequence ID" value="NZ_BAAAYO010000010.1"/>
</dbReference>